<dbReference type="Proteomes" id="UP001235547">
    <property type="component" value="Chromosome 1"/>
</dbReference>
<evidence type="ECO:0000256" key="2">
    <source>
        <dbReference type="ARBA" id="ARBA00015075"/>
    </source>
</evidence>
<keyword evidence="4" id="KW-0805">Transcription regulation</keyword>
<name>A0ABY8D095_9HYPH</name>
<evidence type="ECO:0000256" key="1">
    <source>
        <dbReference type="ARBA" id="ARBA00005230"/>
    </source>
</evidence>
<dbReference type="SUPFAM" id="SSF50118">
    <property type="entry name" value="Cell growth inhibitor/plasmid maintenance toxic component"/>
    <property type="match status" value="1"/>
</dbReference>
<dbReference type="InterPro" id="IPR011067">
    <property type="entry name" value="Plasmid_toxin/cell-grow_inhib"/>
</dbReference>
<comment type="similarity">
    <text evidence="1">Belongs to the CcdB toxin family.</text>
</comment>
<evidence type="ECO:0000313" key="9">
    <source>
        <dbReference type="Proteomes" id="UP001235547"/>
    </source>
</evidence>
<keyword evidence="3" id="KW-0678">Repressor</keyword>
<proteinExistence type="inferred from homology"/>
<accession>A0ABY8D095</accession>
<evidence type="ECO:0000256" key="5">
    <source>
        <dbReference type="ARBA" id="ARBA00023163"/>
    </source>
</evidence>
<evidence type="ECO:0000256" key="4">
    <source>
        <dbReference type="ARBA" id="ARBA00023015"/>
    </source>
</evidence>
<evidence type="ECO:0000256" key="3">
    <source>
        <dbReference type="ARBA" id="ARBA00022491"/>
    </source>
</evidence>
<gene>
    <name evidence="8" type="ORF">PYH38_003166</name>
</gene>
<dbReference type="RefSeq" id="WP_280735219.1">
    <property type="nucleotide sequence ID" value="NZ_CP120368.1"/>
</dbReference>
<evidence type="ECO:0000313" key="8">
    <source>
        <dbReference type="EMBL" id="WEX84301.1"/>
    </source>
</evidence>
<dbReference type="Pfam" id="PF01845">
    <property type="entry name" value="CcdB"/>
    <property type="match status" value="1"/>
</dbReference>
<evidence type="ECO:0000256" key="7">
    <source>
        <dbReference type="ARBA" id="ARBA00033135"/>
    </source>
</evidence>
<sequence length="98" mass="10958">MARFHVYRLKQGDTLVIDLQADLFDALKTRMVAPFIPEAEFGRAMSRLNPQVTIDGEHYILATHLMSAISLSVGDMVANLSDRRDDIVAAIDFAFQGF</sequence>
<evidence type="ECO:0000256" key="6">
    <source>
        <dbReference type="ARBA" id="ARBA00029628"/>
    </source>
</evidence>
<keyword evidence="5" id="KW-0804">Transcription</keyword>
<reference evidence="8 9" key="1">
    <citation type="submission" date="2023-03" db="EMBL/GenBank/DDBJ databases">
        <authorList>
            <person name="Kaur S."/>
            <person name="Espinosa-Saiz D."/>
            <person name="Velazquez E."/>
            <person name="Menendez E."/>
            <person name="diCenzo G.C."/>
        </authorList>
    </citation>
    <scope>NUCLEOTIDE SEQUENCE [LARGE SCALE GENOMIC DNA]</scope>
    <source>
        <strain evidence="8 9">LMG 27395</strain>
    </source>
</reference>
<organism evidence="8 9">
    <name type="scientific">Sinorhizobium numidicum</name>
    <dbReference type="NCBI Taxonomy" id="680248"/>
    <lineage>
        <taxon>Bacteria</taxon>
        <taxon>Pseudomonadati</taxon>
        <taxon>Pseudomonadota</taxon>
        <taxon>Alphaproteobacteria</taxon>
        <taxon>Hyphomicrobiales</taxon>
        <taxon>Rhizobiaceae</taxon>
        <taxon>Sinorhizobium/Ensifer group</taxon>
        <taxon>Sinorhizobium</taxon>
    </lineage>
</organism>
<dbReference type="Gene3D" id="2.30.30.110">
    <property type="match status" value="1"/>
</dbReference>
<dbReference type="InterPro" id="IPR002712">
    <property type="entry name" value="CcdB"/>
</dbReference>
<keyword evidence="9" id="KW-1185">Reference proteome</keyword>
<dbReference type="EMBL" id="CP120371">
    <property type="protein sequence ID" value="WEX84301.1"/>
    <property type="molecule type" value="Genomic_DNA"/>
</dbReference>
<protein>
    <recommendedName>
        <fullName evidence="2">Toxin CcdB</fullName>
    </recommendedName>
    <alternativeName>
        <fullName evidence="7">Cytotoxic protein CcdB</fullName>
    </alternativeName>
    <alternativeName>
        <fullName evidence="6">Protein LetD</fullName>
    </alternativeName>
</protein>